<dbReference type="AlphaFoldDB" id="A0A401QAX1"/>
<keyword evidence="2" id="KW-1185">Reference proteome</keyword>
<dbReference type="Proteomes" id="UP000288216">
    <property type="component" value="Unassembled WGS sequence"/>
</dbReference>
<protein>
    <submittedName>
        <fullName evidence="1">Uncharacterized protein</fullName>
    </submittedName>
</protein>
<evidence type="ECO:0000313" key="2">
    <source>
        <dbReference type="Proteomes" id="UP000288216"/>
    </source>
</evidence>
<sequence>TIYQSEFQSGKAGPQQRIFKVVAKYHINWPLL</sequence>
<feature type="non-terminal residue" evidence="1">
    <location>
        <position position="1"/>
    </location>
</feature>
<reference evidence="1 2" key="1">
    <citation type="journal article" date="2018" name="Nat. Ecol. Evol.">
        <title>Shark genomes provide insights into elasmobranch evolution and the origin of vertebrates.</title>
        <authorList>
            <person name="Hara Y"/>
            <person name="Yamaguchi K"/>
            <person name="Onimaru K"/>
            <person name="Kadota M"/>
            <person name="Koyanagi M"/>
            <person name="Keeley SD"/>
            <person name="Tatsumi K"/>
            <person name="Tanaka K"/>
            <person name="Motone F"/>
            <person name="Kageyama Y"/>
            <person name="Nozu R"/>
            <person name="Adachi N"/>
            <person name="Nishimura O"/>
            <person name="Nakagawa R"/>
            <person name="Tanegashima C"/>
            <person name="Kiyatake I"/>
            <person name="Matsumoto R"/>
            <person name="Murakumo K"/>
            <person name="Nishida K"/>
            <person name="Terakita A"/>
            <person name="Kuratani S"/>
            <person name="Sato K"/>
            <person name="Hyodo S Kuraku.S."/>
        </authorList>
    </citation>
    <scope>NUCLEOTIDE SEQUENCE [LARGE SCALE GENOMIC DNA]</scope>
</reference>
<dbReference type="EMBL" id="BFAA01023453">
    <property type="protein sequence ID" value="GCB82457.1"/>
    <property type="molecule type" value="Genomic_DNA"/>
</dbReference>
<accession>A0A401QAX1</accession>
<evidence type="ECO:0000313" key="1">
    <source>
        <dbReference type="EMBL" id="GCB82457.1"/>
    </source>
</evidence>
<proteinExistence type="predicted"/>
<organism evidence="1 2">
    <name type="scientific">Scyliorhinus torazame</name>
    <name type="common">Cloudy catshark</name>
    <name type="synonym">Catulus torazame</name>
    <dbReference type="NCBI Taxonomy" id="75743"/>
    <lineage>
        <taxon>Eukaryota</taxon>
        <taxon>Metazoa</taxon>
        <taxon>Chordata</taxon>
        <taxon>Craniata</taxon>
        <taxon>Vertebrata</taxon>
        <taxon>Chondrichthyes</taxon>
        <taxon>Elasmobranchii</taxon>
        <taxon>Galeomorphii</taxon>
        <taxon>Galeoidea</taxon>
        <taxon>Carcharhiniformes</taxon>
        <taxon>Scyliorhinidae</taxon>
        <taxon>Scyliorhinus</taxon>
    </lineage>
</organism>
<name>A0A401QAX1_SCYTO</name>
<gene>
    <name evidence="1" type="ORF">scyTo_0022671</name>
</gene>
<comment type="caution">
    <text evidence="1">The sequence shown here is derived from an EMBL/GenBank/DDBJ whole genome shotgun (WGS) entry which is preliminary data.</text>
</comment>